<dbReference type="EnsemblBacteria" id="BAC90993">
    <property type="protein sequence ID" value="BAC90993"/>
    <property type="gene ID" value="BAC90993"/>
</dbReference>
<dbReference type="PATRIC" id="fig|251221.4.peg.3081"/>
<dbReference type="InterPro" id="IPR037401">
    <property type="entry name" value="SnoaL-like"/>
</dbReference>
<keyword evidence="4" id="KW-1185">Reference proteome</keyword>
<dbReference type="InParanoid" id="Q7NCC7"/>
<organism evidence="3 4">
    <name type="scientific">Gloeobacter violaceus (strain ATCC 29082 / PCC 7421)</name>
    <dbReference type="NCBI Taxonomy" id="251221"/>
    <lineage>
        <taxon>Bacteria</taxon>
        <taxon>Bacillati</taxon>
        <taxon>Cyanobacteriota</taxon>
        <taxon>Cyanophyceae</taxon>
        <taxon>Gloeobacterales</taxon>
        <taxon>Gloeobacteraceae</taxon>
        <taxon>Gloeobacter</taxon>
    </lineage>
</organism>
<dbReference type="EMBL" id="BA000045">
    <property type="protein sequence ID" value="BAC90993.1"/>
    <property type="molecule type" value="Genomic_DNA"/>
</dbReference>
<protein>
    <submittedName>
        <fullName evidence="3">Glr3052 protein</fullName>
    </submittedName>
</protein>
<name>Q7NCC7_GLOVI</name>
<dbReference type="Pfam" id="PF12680">
    <property type="entry name" value="SnoaL_2"/>
    <property type="match status" value="1"/>
</dbReference>
<dbReference type="KEGG" id="gvi:glr3052"/>
<accession>Q7NCC7</accession>
<evidence type="ECO:0000313" key="4">
    <source>
        <dbReference type="Proteomes" id="UP000000557"/>
    </source>
</evidence>
<dbReference type="eggNOG" id="COG3631">
    <property type="taxonomic scope" value="Bacteria"/>
</dbReference>
<proteinExistence type="predicted"/>
<reference evidence="3 4" key="2">
    <citation type="journal article" date="2003" name="DNA Res.">
        <title>Complete genome structure of Gloeobacter violaceus PCC 7421, a cyanobacterium that lacks thylakoids (supplement).</title>
        <authorList>
            <person name="Nakamura Y."/>
            <person name="Kaneko T."/>
            <person name="Sato S."/>
            <person name="Mimuro M."/>
            <person name="Miyashita H."/>
            <person name="Tsuchiya T."/>
            <person name="Sasamoto S."/>
            <person name="Watanabe A."/>
            <person name="Kawashima K."/>
            <person name="Kishida Y."/>
            <person name="Kiyokawa C."/>
            <person name="Kohara M."/>
            <person name="Matsumoto M."/>
            <person name="Matsuno A."/>
            <person name="Nakazaki N."/>
            <person name="Shimpo S."/>
            <person name="Takeuchi C."/>
            <person name="Yamada M."/>
            <person name="Tabata S."/>
        </authorList>
    </citation>
    <scope>NUCLEOTIDE SEQUENCE [LARGE SCALE GENOMIC DNA]</scope>
    <source>
        <strain evidence="4">ATCC 29082 / PCC 7421</strain>
    </source>
</reference>
<evidence type="ECO:0000313" key="3">
    <source>
        <dbReference type="EMBL" id="BAC90993.1"/>
    </source>
</evidence>
<dbReference type="AlphaFoldDB" id="Q7NCC7"/>
<dbReference type="OrthoDB" id="517633at2"/>
<dbReference type="HOGENOM" id="CLU_1568529_0_0_3"/>
<dbReference type="SUPFAM" id="SSF54427">
    <property type="entry name" value="NTF2-like"/>
    <property type="match status" value="1"/>
</dbReference>
<evidence type="ECO:0000259" key="2">
    <source>
        <dbReference type="Pfam" id="PF12680"/>
    </source>
</evidence>
<sequence length="170" mass="18894">MRFAIGLNSSPGTSCSAVAPSEKDIPYGQTWHRSGRRPMITSNLRTNQLSATAYEWYLTYLTALDAKDLQQYEQFLADECTMYSNNDPPMVGKATIVQGLSQYWPSFGTLEHDLLNIYGTDAAFVLEALNHYTRTDGRAITLRAVAFTDRNAAGLVSGVRFYTDTGPLFT</sequence>
<dbReference type="InterPro" id="IPR032710">
    <property type="entry name" value="NTF2-like_dom_sf"/>
</dbReference>
<evidence type="ECO:0000256" key="1">
    <source>
        <dbReference type="SAM" id="MobiDB-lite"/>
    </source>
</evidence>
<gene>
    <name evidence="3" type="ordered locus">glr3052</name>
</gene>
<dbReference type="Proteomes" id="UP000000557">
    <property type="component" value="Chromosome"/>
</dbReference>
<dbReference type="Gene3D" id="3.10.450.50">
    <property type="match status" value="1"/>
</dbReference>
<feature type="region of interest" description="Disordered" evidence="1">
    <location>
        <begin position="1"/>
        <end position="21"/>
    </location>
</feature>
<feature type="compositionally biased region" description="Polar residues" evidence="1">
    <location>
        <begin position="7"/>
        <end position="16"/>
    </location>
</feature>
<feature type="domain" description="SnoaL-like" evidence="2">
    <location>
        <begin position="60"/>
        <end position="154"/>
    </location>
</feature>
<reference evidence="3 4" key="1">
    <citation type="journal article" date="2003" name="DNA Res.">
        <title>Complete genome structure of Gloeobacter violaceus PCC 7421, a cyanobacterium that lacks thylakoids.</title>
        <authorList>
            <person name="Nakamura Y."/>
            <person name="Kaneko T."/>
            <person name="Sato S."/>
            <person name="Mimuro M."/>
            <person name="Miyashita H."/>
            <person name="Tsuchiya T."/>
            <person name="Sasamoto S."/>
            <person name="Watanabe A."/>
            <person name="Kawashima K."/>
            <person name="Kishida Y."/>
            <person name="Kiyokawa C."/>
            <person name="Kohara M."/>
            <person name="Matsumoto M."/>
            <person name="Matsuno A."/>
            <person name="Nakazaki N."/>
            <person name="Shimpo S."/>
            <person name="Takeuchi C."/>
            <person name="Yamada M."/>
            <person name="Tabata S."/>
        </authorList>
    </citation>
    <scope>NUCLEOTIDE SEQUENCE [LARGE SCALE GENOMIC DNA]</scope>
    <source>
        <strain evidence="4">ATCC 29082 / PCC 7421</strain>
    </source>
</reference>